<dbReference type="SMART" id="SM00421">
    <property type="entry name" value="HTH_LUXR"/>
    <property type="match status" value="1"/>
</dbReference>
<evidence type="ECO:0000313" key="6">
    <source>
        <dbReference type="Proteomes" id="UP000199360"/>
    </source>
</evidence>
<dbReference type="InterPro" id="IPR011990">
    <property type="entry name" value="TPR-like_helical_dom_sf"/>
</dbReference>
<dbReference type="SUPFAM" id="SSF52540">
    <property type="entry name" value="P-loop containing nucleoside triphosphate hydrolases"/>
    <property type="match status" value="1"/>
</dbReference>
<dbReference type="InterPro" id="IPR027417">
    <property type="entry name" value="P-loop_NTPase"/>
</dbReference>
<dbReference type="PANTHER" id="PTHR16305">
    <property type="entry name" value="TESTICULAR SOLUBLE ADENYLYL CYCLASE"/>
    <property type="match status" value="1"/>
</dbReference>
<dbReference type="PANTHER" id="PTHR16305:SF35">
    <property type="entry name" value="TRANSCRIPTIONAL ACTIVATOR DOMAIN"/>
    <property type="match status" value="1"/>
</dbReference>
<gene>
    <name evidence="5" type="ORF">GA0070213_103198</name>
</gene>
<reference evidence="6" key="1">
    <citation type="submission" date="2016-06" db="EMBL/GenBank/DDBJ databases">
        <authorList>
            <person name="Varghese N."/>
            <person name="Submissions Spin"/>
        </authorList>
    </citation>
    <scope>NUCLEOTIDE SEQUENCE [LARGE SCALE GENOMIC DNA]</scope>
    <source>
        <strain evidence="6">DSM 45647</strain>
    </source>
</reference>
<organism evidence="5 6">
    <name type="scientific">Micromonospora humi</name>
    <dbReference type="NCBI Taxonomy" id="745366"/>
    <lineage>
        <taxon>Bacteria</taxon>
        <taxon>Bacillati</taxon>
        <taxon>Actinomycetota</taxon>
        <taxon>Actinomycetes</taxon>
        <taxon>Micromonosporales</taxon>
        <taxon>Micromonosporaceae</taxon>
        <taxon>Micromonospora</taxon>
    </lineage>
</organism>
<dbReference type="GO" id="GO:0004016">
    <property type="term" value="F:adenylate cyclase activity"/>
    <property type="evidence" value="ECO:0007669"/>
    <property type="project" value="TreeGrafter"/>
</dbReference>
<keyword evidence="6" id="KW-1185">Reference proteome</keyword>
<sequence length="1114" mass="115728">MTAPPLTGPAITGPDPAGALDTGPAVTGAAGPVVTGSPVGPAVTGSPVGPAVTGSPVGPVVTGDRAGPAGRAVADGPSGPVGSSDRRGMLDGVTARAASTVLVGRQPELAALGGALARARGGDPTTVLVGGEAGVGKTRLLEEFGGHVATTGARVLVGQCLELGEAGLPFAPFAAALRDVLRHDGPAAFAGYEAEFARLLPELARMPAAAPAGPALPDSPRGYLFDLVAELFRRIAEERPLVLVIEDLHWADRSTRDLIGFLVRAARATRLLVVCTYRTDELHRGHPLRPFLAELDRVRGVDRIELARLDRDGTAAVLADLLGVEPSARAVDDVHDRTQGNPFFIEELAAAGDPVGCAVLPETLRDLLLARVDRLPEPAQRVLRIAAAGGTRFSHQLVAEVAGLPEAELEDALRAAVAGQLVVADPDGDYEFRHALVREAVHDDLLPGEHARLHARYAAAIEAQPHLVAAGRAPAEVAHHWYAAHDHPRALTTARAAAAAAAERSAYAEQSRLLERVLELWELVPDAADRLGMDHLRVLEETLTAAVTAGDLGRALTLTRAALAEVDPGAEPLRAAALLDHRGRLLALLGKSDGAVELREAYRLAAGAPGGAERFGVLADIAAHLMKVDPREAASVAAEAMAGASETGTDLVLLPTRIALLHRIDDTPDLGLAELRRVQERARAAGDSWALVSALVFLSDVLYELGRYAESEQAAAAGVSEARRAGISRSIGAYLLSNRAEALIALGRWDEADATCAEAARIDPPGVSGLHWLQLRAGLRLARAHPGSGELVGRALAFLARPYLWPNHRLPLHELRVEAALSADDKLEAARAARAALGDPHLADLPREGWPVLSASARAAVLAGDPALAAEVSAVAAVLPTRHPAERAHAAQVAALLFGLDPAGRDRDEFPPVSAVSGAGAAAPAEPGAGGTDPTGETRPSTGETWPSAGAARLSTGEAVQAWRAAVAAWRAAGPPHPLGRALLGLAEAAAAAGERDEVAAAVRETVELAARLGATPLGEQATTLARRVGLRGTGRPGPDLLTSREQEVLRLVAEGHSNSRIAERLFISPKTASVHVSRIIAKLDVTNRVEAAALAHRLGLLDPPPAPAQRRGR</sequence>
<dbReference type="Gene3D" id="3.40.50.300">
    <property type="entry name" value="P-loop containing nucleotide triphosphate hydrolases"/>
    <property type="match status" value="1"/>
</dbReference>
<evidence type="ECO:0000256" key="1">
    <source>
        <dbReference type="ARBA" id="ARBA00022741"/>
    </source>
</evidence>
<dbReference type="InterPro" id="IPR016032">
    <property type="entry name" value="Sig_transdc_resp-reg_C-effctor"/>
</dbReference>
<dbReference type="InterPro" id="IPR041664">
    <property type="entry name" value="AAA_16"/>
</dbReference>
<evidence type="ECO:0000259" key="4">
    <source>
        <dbReference type="PROSITE" id="PS50043"/>
    </source>
</evidence>
<dbReference type="CDD" id="cd06170">
    <property type="entry name" value="LuxR_C_like"/>
    <property type="match status" value="1"/>
</dbReference>
<feature type="region of interest" description="Disordered" evidence="3">
    <location>
        <begin position="1"/>
        <end position="38"/>
    </location>
</feature>
<feature type="region of interest" description="Disordered" evidence="3">
    <location>
        <begin position="908"/>
        <end position="949"/>
    </location>
</feature>
<keyword evidence="1" id="KW-0547">Nucleotide-binding</keyword>
<dbReference type="InterPro" id="IPR036388">
    <property type="entry name" value="WH-like_DNA-bd_sf"/>
</dbReference>
<dbReference type="Proteomes" id="UP000199360">
    <property type="component" value="Unassembled WGS sequence"/>
</dbReference>
<proteinExistence type="predicted"/>
<dbReference type="STRING" id="745366.GA0070213_103198"/>
<dbReference type="SUPFAM" id="SSF46894">
    <property type="entry name" value="C-terminal effector domain of the bipartite response regulators"/>
    <property type="match status" value="1"/>
</dbReference>
<accession>A0A1C5HJD6</accession>
<evidence type="ECO:0000313" key="5">
    <source>
        <dbReference type="EMBL" id="SCG46105.1"/>
    </source>
</evidence>
<dbReference type="GO" id="GO:0006355">
    <property type="term" value="P:regulation of DNA-templated transcription"/>
    <property type="evidence" value="ECO:0007669"/>
    <property type="project" value="InterPro"/>
</dbReference>
<dbReference type="GO" id="GO:0003677">
    <property type="term" value="F:DNA binding"/>
    <property type="evidence" value="ECO:0007669"/>
    <property type="project" value="InterPro"/>
</dbReference>
<dbReference type="Pfam" id="PF00196">
    <property type="entry name" value="GerE"/>
    <property type="match status" value="1"/>
</dbReference>
<dbReference type="PRINTS" id="PR00038">
    <property type="entry name" value="HTHLUXR"/>
</dbReference>
<evidence type="ECO:0000256" key="3">
    <source>
        <dbReference type="SAM" id="MobiDB-lite"/>
    </source>
</evidence>
<feature type="domain" description="HTH luxR-type" evidence="4">
    <location>
        <begin position="1035"/>
        <end position="1100"/>
    </location>
</feature>
<dbReference type="GO" id="GO:0005524">
    <property type="term" value="F:ATP binding"/>
    <property type="evidence" value="ECO:0007669"/>
    <property type="project" value="UniProtKB-KW"/>
</dbReference>
<dbReference type="EMBL" id="FMDM01000003">
    <property type="protein sequence ID" value="SCG46105.1"/>
    <property type="molecule type" value="Genomic_DNA"/>
</dbReference>
<dbReference type="SUPFAM" id="SSF48452">
    <property type="entry name" value="TPR-like"/>
    <property type="match status" value="1"/>
</dbReference>
<evidence type="ECO:0000256" key="2">
    <source>
        <dbReference type="ARBA" id="ARBA00022840"/>
    </source>
</evidence>
<dbReference type="PROSITE" id="PS50043">
    <property type="entry name" value="HTH_LUXR_2"/>
    <property type="match status" value="1"/>
</dbReference>
<feature type="region of interest" description="Disordered" evidence="3">
    <location>
        <begin position="65"/>
        <end position="87"/>
    </location>
</feature>
<feature type="compositionally biased region" description="Low complexity" evidence="3">
    <location>
        <begin position="911"/>
        <end position="927"/>
    </location>
</feature>
<dbReference type="Pfam" id="PF13191">
    <property type="entry name" value="AAA_16"/>
    <property type="match status" value="1"/>
</dbReference>
<keyword evidence="2" id="KW-0067">ATP-binding</keyword>
<dbReference type="GO" id="GO:0005737">
    <property type="term" value="C:cytoplasm"/>
    <property type="evidence" value="ECO:0007669"/>
    <property type="project" value="TreeGrafter"/>
</dbReference>
<dbReference type="InterPro" id="IPR000792">
    <property type="entry name" value="Tscrpt_reg_LuxR_C"/>
</dbReference>
<name>A0A1C5HJD6_9ACTN</name>
<dbReference type="Gene3D" id="1.10.10.10">
    <property type="entry name" value="Winged helix-like DNA-binding domain superfamily/Winged helix DNA-binding domain"/>
    <property type="match status" value="1"/>
</dbReference>
<dbReference type="AlphaFoldDB" id="A0A1C5HJD6"/>
<protein>
    <submittedName>
        <fullName evidence="5">Regulatory protein, luxR family</fullName>
    </submittedName>
</protein>
<dbReference type="Gene3D" id="1.25.40.10">
    <property type="entry name" value="Tetratricopeptide repeat domain"/>
    <property type="match status" value="1"/>
</dbReference>